<organism evidence="2 3">
    <name type="scientific">Hymenobacter aranciens</name>
    <dbReference type="NCBI Taxonomy" id="3063996"/>
    <lineage>
        <taxon>Bacteria</taxon>
        <taxon>Pseudomonadati</taxon>
        <taxon>Bacteroidota</taxon>
        <taxon>Cytophagia</taxon>
        <taxon>Cytophagales</taxon>
        <taxon>Hymenobacteraceae</taxon>
        <taxon>Hymenobacter</taxon>
    </lineage>
</organism>
<reference evidence="2" key="1">
    <citation type="submission" date="2023-07" db="EMBL/GenBank/DDBJ databases">
        <authorList>
            <person name="Kim M.K."/>
        </authorList>
    </citation>
    <scope>NUCLEOTIDE SEQUENCE</scope>
    <source>
        <strain evidence="2">ASUV-10-1</strain>
    </source>
</reference>
<sequence length="128" mass="14107">MKSFLTSCFFFLLLVAATAQADPTNPMALNLEQAKVELDDVSRQLTTALLLQPHQEAILHRSIARELRAFTALQARPEQGTAPAPGTISSFERSITEILTPSQLSTFEKLKTTTPLGEKLQSALFLHQ</sequence>
<gene>
    <name evidence="2" type="ORF">Q5H93_15135</name>
</gene>
<keyword evidence="1" id="KW-0732">Signal</keyword>
<feature type="signal peptide" evidence="1">
    <location>
        <begin position="1"/>
        <end position="21"/>
    </location>
</feature>
<comment type="caution">
    <text evidence="2">The sequence shown here is derived from an EMBL/GenBank/DDBJ whole genome shotgun (WGS) entry which is preliminary data.</text>
</comment>
<feature type="chain" id="PRO_5046981847" evidence="1">
    <location>
        <begin position="22"/>
        <end position="128"/>
    </location>
</feature>
<keyword evidence="3" id="KW-1185">Reference proteome</keyword>
<accession>A0ABT9BCZ5</accession>
<name>A0ABT9BCZ5_9BACT</name>
<evidence type="ECO:0000256" key="1">
    <source>
        <dbReference type="SAM" id="SignalP"/>
    </source>
</evidence>
<evidence type="ECO:0000313" key="2">
    <source>
        <dbReference type="EMBL" id="MDO7876077.1"/>
    </source>
</evidence>
<dbReference type="Proteomes" id="UP001176429">
    <property type="component" value="Unassembled WGS sequence"/>
</dbReference>
<dbReference type="EMBL" id="JAUQSY010000009">
    <property type="protein sequence ID" value="MDO7876077.1"/>
    <property type="molecule type" value="Genomic_DNA"/>
</dbReference>
<dbReference type="RefSeq" id="WP_305007422.1">
    <property type="nucleotide sequence ID" value="NZ_JAUQSY010000009.1"/>
</dbReference>
<proteinExistence type="predicted"/>
<protein>
    <submittedName>
        <fullName evidence="2">Uncharacterized protein</fullName>
    </submittedName>
</protein>
<evidence type="ECO:0000313" key="3">
    <source>
        <dbReference type="Proteomes" id="UP001176429"/>
    </source>
</evidence>